<protein>
    <submittedName>
        <fullName evidence="1">Thiamine-phosphate pyrophosphorylase</fullName>
    </submittedName>
</protein>
<dbReference type="GO" id="GO:0009228">
    <property type="term" value="P:thiamine biosynthetic process"/>
    <property type="evidence" value="ECO:0007669"/>
    <property type="project" value="UniProtKB-KW"/>
</dbReference>
<dbReference type="AlphaFoldDB" id="A0A1K1PEJ5"/>
<organism evidence="1 2">
    <name type="scientific">Cellulophaga fucicola</name>
    <dbReference type="NCBI Taxonomy" id="76595"/>
    <lineage>
        <taxon>Bacteria</taxon>
        <taxon>Pseudomonadati</taxon>
        <taxon>Bacteroidota</taxon>
        <taxon>Flavobacteriia</taxon>
        <taxon>Flavobacteriales</taxon>
        <taxon>Flavobacteriaceae</taxon>
        <taxon>Cellulophaga</taxon>
    </lineage>
</organism>
<gene>
    <name evidence="1" type="ORF">SAMN05660313_01831</name>
</gene>
<evidence type="ECO:0000313" key="1">
    <source>
        <dbReference type="EMBL" id="SFW46007.1"/>
    </source>
</evidence>
<dbReference type="CDD" id="cd00564">
    <property type="entry name" value="TMP_TenI"/>
    <property type="match status" value="1"/>
</dbReference>
<dbReference type="InterPro" id="IPR013785">
    <property type="entry name" value="Aldolase_TIM"/>
</dbReference>
<dbReference type="Gene3D" id="3.20.20.70">
    <property type="entry name" value="Aldolase class I"/>
    <property type="match status" value="1"/>
</dbReference>
<sequence length="219" mass="25293">MQYIIAPRTSYQKQIIMIVLIAPEKDIPNEIEILHQLFKTGLQYYHFRKPFKNYKEHLTYLNQIEPQYHNRIVVHYFHELVNSFNLKGIHFQEQKRIDVLENGNGYFNTLQMAGKTMSSSFHDPKDVENCEFEFDYHLLSPVFSSISKKGYQGKGFNVTGTDKFIVGMGGVTSETIKDTLDLGYKGVGVLGGVWNAEQPVEAFKLIDIKFNSISKKEKL</sequence>
<dbReference type="STRING" id="76595.SAMN05660313_01831"/>
<dbReference type="InterPro" id="IPR022998">
    <property type="entry name" value="ThiamineP_synth_TenI"/>
</dbReference>
<evidence type="ECO:0000313" key="2">
    <source>
        <dbReference type="Proteomes" id="UP000183257"/>
    </source>
</evidence>
<dbReference type="EMBL" id="FPIY01000002">
    <property type="protein sequence ID" value="SFW46007.1"/>
    <property type="molecule type" value="Genomic_DNA"/>
</dbReference>
<dbReference type="InterPro" id="IPR036206">
    <property type="entry name" value="ThiamineP_synth_sf"/>
</dbReference>
<dbReference type="SUPFAM" id="SSF51391">
    <property type="entry name" value="Thiamin phosphate synthase"/>
    <property type="match status" value="1"/>
</dbReference>
<accession>A0A1K1PEJ5</accession>
<reference evidence="2" key="1">
    <citation type="submission" date="2016-11" db="EMBL/GenBank/DDBJ databases">
        <authorList>
            <person name="Varghese N."/>
            <person name="Submissions S."/>
        </authorList>
    </citation>
    <scope>NUCLEOTIDE SEQUENCE [LARGE SCALE GENOMIC DNA]</scope>
    <source>
        <strain evidence="2">DSM 24786</strain>
    </source>
</reference>
<proteinExistence type="predicted"/>
<name>A0A1K1PEJ5_9FLAO</name>
<keyword evidence="2" id="KW-1185">Reference proteome</keyword>
<dbReference type="Proteomes" id="UP000183257">
    <property type="component" value="Unassembled WGS sequence"/>
</dbReference>